<evidence type="ECO:0000256" key="1">
    <source>
        <dbReference type="SAM" id="MobiDB-lite"/>
    </source>
</evidence>
<evidence type="ECO:0000313" key="2">
    <source>
        <dbReference type="EMBL" id="CAA9582287.1"/>
    </source>
</evidence>
<dbReference type="EMBL" id="CADCWL010000234">
    <property type="protein sequence ID" value="CAA9582287.1"/>
    <property type="molecule type" value="Genomic_DNA"/>
</dbReference>
<feature type="region of interest" description="Disordered" evidence="1">
    <location>
        <begin position="1"/>
        <end position="110"/>
    </location>
</feature>
<sequence length="110" mass="11113">MGPGRLHSGTPGGGPGGQRPGQRPPGPPSGGRIGGRALPGPGRSGILRTGTTVRPRPRRRAACALCNGRLAGQTAPHLVPRKGVPLDAGSPYPSTTETRPDSPVPQPRPA</sequence>
<feature type="compositionally biased region" description="Gly residues" evidence="1">
    <location>
        <begin position="10"/>
        <end position="19"/>
    </location>
</feature>
<accession>A0A6J4VQN0</accession>
<protein>
    <submittedName>
        <fullName evidence="2">Uncharacterized protein</fullName>
    </submittedName>
</protein>
<name>A0A6J4VQN0_9BACT</name>
<dbReference type="AlphaFoldDB" id="A0A6J4VQN0"/>
<organism evidence="2">
    <name type="scientific">uncultured Thermomicrobiales bacterium</name>
    <dbReference type="NCBI Taxonomy" id="1645740"/>
    <lineage>
        <taxon>Bacteria</taxon>
        <taxon>Pseudomonadati</taxon>
        <taxon>Thermomicrobiota</taxon>
        <taxon>Thermomicrobia</taxon>
        <taxon>Thermomicrobiales</taxon>
        <taxon>environmental samples</taxon>
    </lineage>
</organism>
<reference evidence="2" key="1">
    <citation type="submission" date="2020-02" db="EMBL/GenBank/DDBJ databases">
        <authorList>
            <person name="Meier V. D."/>
        </authorList>
    </citation>
    <scope>NUCLEOTIDE SEQUENCE</scope>
    <source>
        <strain evidence="2">AVDCRST_MAG19</strain>
    </source>
</reference>
<proteinExistence type="predicted"/>
<gene>
    <name evidence="2" type="ORF">AVDCRST_MAG19-4179</name>
</gene>